<dbReference type="GO" id="GO:0004175">
    <property type="term" value="F:endopeptidase activity"/>
    <property type="evidence" value="ECO:0007669"/>
    <property type="project" value="UniProtKB-ARBA"/>
</dbReference>
<dbReference type="Pfam" id="PF02517">
    <property type="entry name" value="Rce1-like"/>
    <property type="match status" value="1"/>
</dbReference>
<feature type="compositionally biased region" description="Low complexity" evidence="1">
    <location>
        <begin position="96"/>
        <end position="107"/>
    </location>
</feature>
<sequence>MTWFDDEHIQDDQGRHNSGMPMASEPSGQGDRQNNDNTRLSGRSTIADVPIESDTAAPQPDPSQQHDENTLHQDVPQPDAPAPHDGNMLQQQTAGQSSAPQSMQSQPVDSMNPYVLPQQTIQYSSPQQPLYAAQPQPAFPEPAGNMPAGVIPPVPQMPVSRYPQAFQAQPQPAIAPTSFVPQQPPYPTMPPQPFQQPAMPQQQVPVPPQPAQAYPAYQPQPIAQLPLAGYGQPQVPQQPAYPPYLPQVFPPAQFIQTLPEQWQAAWEQKRRIQAAKHDYSMTGWALILMIAIWLVGASAVTVGVLLAFSKSESIPTGLLLLLSNLPLYAVGMPVSLLVFRNVPRLATKQFDMSALTFIKLLIATVPVMVIGSIIGNLIAAPFSEDGSDTLESVLENMDYFSLFVLTCVCAPIFEEWIFRKEIISRTRKYGEKTAIVVSALCFGLFHGNIRQFVYAFGLGLILGYIYVRTSKLWYTVLMHALVNFSGGVVSLWMASRVDAKAFQRALDKGGSDALLRAVEAQLGGVIIYACYALVMLGLFIAGIVILVKERRNFVFFEAPEELPAGMGAKTAFGNSGMIVFIIFGVLMTLGSLLTSNIPADGSFNVGDSGTATMLTTAWQALRLLSTVAV</sequence>
<proteinExistence type="predicted"/>
<evidence type="ECO:0000256" key="2">
    <source>
        <dbReference type="SAM" id="Phobius"/>
    </source>
</evidence>
<feature type="transmembrane region" description="Helical" evidence="2">
    <location>
        <begin position="525"/>
        <end position="547"/>
    </location>
</feature>
<accession>A0A086ZLF4</accession>
<dbReference type="PANTHER" id="PTHR36435:SF1">
    <property type="entry name" value="CAAX AMINO TERMINAL PROTEASE FAMILY PROTEIN"/>
    <property type="match status" value="1"/>
</dbReference>
<feature type="transmembrane region" description="Helical" evidence="2">
    <location>
        <begin position="474"/>
        <end position="494"/>
    </location>
</feature>
<feature type="compositionally biased region" description="Pro residues" evidence="1">
    <location>
        <begin position="182"/>
        <end position="194"/>
    </location>
</feature>
<comment type="caution">
    <text evidence="4">The sequence shown here is derived from an EMBL/GenBank/DDBJ whole genome shotgun (WGS) entry which is preliminary data.</text>
</comment>
<dbReference type="EMBL" id="JGYQ01000013">
    <property type="protein sequence ID" value="KFI47354.1"/>
    <property type="molecule type" value="Genomic_DNA"/>
</dbReference>
<feature type="compositionally biased region" description="Low complexity" evidence="1">
    <location>
        <begin position="195"/>
        <end position="204"/>
    </location>
</feature>
<feature type="compositionally biased region" description="Polar residues" evidence="1">
    <location>
        <begin position="26"/>
        <end position="44"/>
    </location>
</feature>
<organism evidence="4 5">
    <name type="scientific">Bifidobacterium boum</name>
    <dbReference type="NCBI Taxonomy" id="78343"/>
    <lineage>
        <taxon>Bacteria</taxon>
        <taxon>Bacillati</taxon>
        <taxon>Actinomycetota</taxon>
        <taxon>Actinomycetes</taxon>
        <taxon>Bifidobacteriales</taxon>
        <taxon>Bifidobacteriaceae</taxon>
        <taxon>Bifidobacterium</taxon>
    </lineage>
</organism>
<feature type="domain" description="CAAX prenyl protease 2/Lysostaphin resistance protein A-like" evidence="3">
    <location>
        <begin position="400"/>
        <end position="484"/>
    </location>
</feature>
<keyword evidence="2" id="KW-1133">Transmembrane helix</keyword>
<dbReference type="GO" id="GO:0080120">
    <property type="term" value="P:CAAX-box protein maturation"/>
    <property type="evidence" value="ECO:0007669"/>
    <property type="project" value="UniProtKB-ARBA"/>
</dbReference>
<keyword evidence="4" id="KW-0378">Hydrolase</keyword>
<evidence type="ECO:0000259" key="3">
    <source>
        <dbReference type="Pfam" id="PF02517"/>
    </source>
</evidence>
<dbReference type="GO" id="GO:0006508">
    <property type="term" value="P:proteolysis"/>
    <property type="evidence" value="ECO:0007669"/>
    <property type="project" value="UniProtKB-KW"/>
</dbReference>
<keyword evidence="5" id="KW-1185">Reference proteome</keyword>
<feature type="transmembrane region" description="Helical" evidence="2">
    <location>
        <begin position="279"/>
        <end position="308"/>
    </location>
</feature>
<feature type="transmembrane region" description="Helical" evidence="2">
    <location>
        <begin position="451"/>
        <end position="467"/>
    </location>
</feature>
<dbReference type="AlphaFoldDB" id="A0A086ZLF4"/>
<feature type="compositionally biased region" description="Basic and acidic residues" evidence="1">
    <location>
        <begin position="1"/>
        <end position="15"/>
    </location>
</feature>
<dbReference type="GeneID" id="303204880"/>
<dbReference type="InterPro" id="IPR003675">
    <property type="entry name" value="Rce1/LyrA-like_dom"/>
</dbReference>
<feature type="transmembrane region" description="Helical" evidence="2">
    <location>
        <begin position="399"/>
        <end position="417"/>
    </location>
</feature>
<feature type="region of interest" description="Disordered" evidence="1">
    <location>
        <begin position="175"/>
        <end position="212"/>
    </location>
</feature>
<reference evidence="4 5" key="1">
    <citation type="submission" date="2014-03" db="EMBL/GenBank/DDBJ databases">
        <title>Genomics of Bifidobacteria.</title>
        <authorList>
            <person name="Ventura M."/>
            <person name="Milani C."/>
            <person name="Lugli G.A."/>
        </authorList>
    </citation>
    <scope>NUCLEOTIDE SEQUENCE [LARGE SCALE GENOMIC DNA]</scope>
    <source>
        <strain evidence="4 5">LMG 10736</strain>
    </source>
</reference>
<dbReference type="RefSeq" id="WP_161788251.1">
    <property type="nucleotide sequence ID" value="NZ_JGYQ01000013.1"/>
</dbReference>
<feature type="region of interest" description="Disordered" evidence="1">
    <location>
        <begin position="1"/>
        <end position="111"/>
    </location>
</feature>
<evidence type="ECO:0000313" key="4">
    <source>
        <dbReference type="EMBL" id="KFI47354.1"/>
    </source>
</evidence>
<dbReference type="InterPro" id="IPR052710">
    <property type="entry name" value="CAAX_protease"/>
</dbReference>
<protein>
    <submittedName>
        <fullName evidence="4">CAAX amino terminal, protease family</fullName>
    </submittedName>
</protein>
<dbReference type="Proteomes" id="UP000029093">
    <property type="component" value="Unassembled WGS sequence"/>
</dbReference>
<feature type="transmembrane region" description="Helical" evidence="2">
    <location>
        <begin position="314"/>
        <end position="339"/>
    </location>
</feature>
<feature type="transmembrane region" description="Helical" evidence="2">
    <location>
        <begin position="571"/>
        <end position="593"/>
    </location>
</feature>
<keyword evidence="2" id="KW-0812">Transmembrane</keyword>
<name>A0A086ZLF4_9BIFI</name>
<evidence type="ECO:0000313" key="5">
    <source>
        <dbReference type="Proteomes" id="UP000029093"/>
    </source>
</evidence>
<evidence type="ECO:0000256" key="1">
    <source>
        <dbReference type="SAM" id="MobiDB-lite"/>
    </source>
</evidence>
<keyword evidence="4" id="KW-0645">Protease</keyword>
<gene>
    <name evidence="4" type="ORF">BBOU_0901</name>
</gene>
<keyword evidence="2" id="KW-0472">Membrane</keyword>
<dbReference type="OrthoDB" id="3429192at2"/>
<dbReference type="PANTHER" id="PTHR36435">
    <property type="entry name" value="SLR1288 PROTEIN"/>
    <property type="match status" value="1"/>
</dbReference>
<feature type="transmembrane region" description="Helical" evidence="2">
    <location>
        <begin position="360"/>
        <end position="379"/>
    </location>
</feature>